<dbReference type="EMBL" id="CM056742">
    <property type="protein sequence ID" value="KAJ8675968.1"/>
    <property type="molecule type" value="Genomic_DNA"/>
</dbReference>
<comment type="caution">
    <text evidence="1">The sequence shown here is derived from an EMBL/GenBank/DDBJ whole genome shotgun (WGS) entry which is preliminary data.</text>
</comment>
<keyword evidence="2" id="KW-1185">Reference proteome</keyword>
<evidence type="ECO:0000313" key="1">
    <source>
        <dbReference type="EMBL" id="KAJ8675968.1"/>
    </source>
</evidence>
<proteinExistence type="predicted"/>
<name>A0ACC2NXM5_9HYME</name>
<protein>
    <submittedName>
        <fullName evidence="1">Uncharacterized protein</fullName>
    </submittedName>
</protein>
<organism evidence="1 2">
    <name type="scientific">Eretmocerus hayati</name>
    <dbReference type="NCBI Taxonomy" id="131215"/>
    <lineage>
        <taxon>Eukaryota</taxon>
        <taxon>Metazoa</taxon>
        <taxon>Ecdysozoa</taxon>
        <taxon>Arthropoda</taxon>
        <taxon>Hexapoda</taxon>
        <taxon>Insecta</taxon>
        <taxon>Pterygota</taxon>
        <taxon>Neoptera</taxon>
        <taxon>Endopterygota</taxon>
        <taxon>Hymenoptera</taxon>
        <taxon>Apocrita</taxon>
        <taxon>Proctotrupomorpha</taxon>
        <taxon>Chalcidoidea</taxon>
        <taxon>Aphelinidae</taxon>
        <taxon>Aphelininae</taxon>
        <taxon>Eretmocerus</taxon>
    </lineage>
</organism>
<sequence length="254" mass="26476">METETAKIPEIEEDIRNLKDSAANDLLEVNNRLDELENAGNQSSSEAVVDAIASEIQDRNSRLNNIILYRIPKNSTSDPSADLLAVKNILKKEKDVQLANVSIRRIGLGVGTDKPRPNVAASTDRTKAQRDKLSSIRAEVERINKANGSRCKTIKYIGGVPTIVDYTEPPVSASTTTSARATTSGTSHSGNKDGVTTQKPVDTTTASPPSTTGAPPAPAIPAAPNIPGVPNAPPVPPAPATPAPAPPASTPAAG</sequence>
<gene>
    <name evidence="1" type="ORF">QAD02_011754</name>
</gene>
<reference evidence="1" key="1">
    <citation type="submission" date="2023-04" db="EMBL/GenBank/DDBJ databases">
        <title>A chromosome-level genome assembly of the parasitoid wasp Eretmocerus hayati.</title>
        <authorList>
            <person name="Zhong Y."/>
            <person name="Liu S."/>
            <person name="Liu Y."/>
        </authorList>
    </citation>
    <scope>NUCLEOTIDE SEQUENCE</scope>
    <source>
        <strain evidence="1">ZJU_SS_LIU_2023</strain>
    </source>
</reference>
<dbReference type="Proteomes" id="UP001239111">
    <property type="component" value="Chromosome 2"/>
</dbReference>
<evidence type="ECO:0000313" key="2">
    <source>
        <dbReference type="Proteomes" id="UP001239111"/>
    </source>
</evidence>
<accession>A0ACC2NXM5</accession>